<evidence type="ECO:0000313" key="2">
    <source>
        <dbReference type="EMBL" id="MFC2994232.1"/>
    </source>
</evidence>
<reference evidence="2" key="4">
    <citation type="submission" date="2024-09" db="EMBL/GenBank/DDBJ databases">
        <authorList>
            <person name="Sun Q."/>
            <person name="Mori K."/>
        </authorList>
    </citation>
    <scope>NUCLEOTIDE SEQUENCE</scope>
    <source>
        <strain evidence="2">KCTC 62575</strain>
    </source>
</reference>
<keyword evidence="1" id="KW-0732">Signal</keyword>
<organism evidence="3 4">
    <name type="scientific">Acinetobacter sichuanensis</name>
    <dbReference type="NCBI Taxonomy" id="2136183"/>
    <lineage>
        <taxon>Bacteria</taxon>
        <taxon>Pseudomonadati</taxon>
        <taxon>Pseudomonadota</taxon>
        <taxon>Gammaproteobacteria</taxon>
        <taxon>Moraxellales</taxon>
        <taxon>Moraxellaceae</taxon>
        <taxon>Acinetobacter</taxon>
    </lineage>
</organism>
<reference evidence="3 4" key="2">
    <citation type="submission" date="2018-08" db="EMBL/GenBank/DDBJ databases">
        <title>The draft genome of Acinetobacter sichuanensis strain WCHAc060041.</title>
        <authorList>
            <person name="Qin J."/>
            <person name="Feng Y."/>
            <person name="Zong Z."/>
        </authorList>
    </citation>
    <scope>NUCLEOTIDE SEQUENCE [LARGE SCALE GENOMIC DNA]</scope>
    <source>
        <strain evidence="3 4">WCHAc060041</strain>
    </source>
</reference>
<proteinExistence type="predicted"/>
<name>A0A371YSW3_9GAMM</name>
<dbReference type="EMBL" id="JBHRSF010000006">
    <property type="protein sequence ID" value="MFC2994232.1"/>
    <property type="molecule type" value="Genomic_DNA"/>
</dbReference>
<reference evidence="5" key="3">
    <citation type="journal article" date="2019" name="Int. J. Syst. Evol. Microbiol.">
        <title>The Global Catalogue of Microorganisms (GCM) 10K type strain sequencing project: providing services to taxonomists for standard genome sequencing and annotation.</title>
        <authorList>
            <consortium name="The Broad Institute Genomics Platform"/>
            <consortium name="The Broad Institute Genome Sequencing Center for Infectious Disease"/>
            <person name="Wu L."/>
            <person name="Ma J."/>
        </authorList>
    </citation>
    <scope>NUCLEOTIDE SEQUENCE [LARGE SCALE GENOMIC DNA]</scope>
    <source>
        <strain evidence="5">KCTC 62575</strain>
    </source>
</reference>
<accession>A0A371YSW3</accession>
<dbReference type="OrthoDB" id="6709190at2"/>
<evidence type="ECO:0000256" key="1">
    <source>
        <dbReference type="SAM" id="SignalP"/>
    </source>
</evidence>
<feature type="signal peptide" evidence="1">
    <location>
        <begin position="1"/>
        <end position="19"/>
    </location>
</feature>
<dbReference type="RefSeq" id="WP_107007263.1">
    <property type="nucleotide sequence ID" value="NZ_JBHRSF010000006.1"/>
</dbReference>
<gene>
    <name evidence="2" type="ORF">ACFODO_02880</name>
    <name evidence="3" type="ORF">C9E89_004740</name>
</gene>
<dbReference type="AlphaFoldDB" id="A0A371YSW3"/>
<dbReference type="Proteomes" id="UP001595455">
    <property type="component" value="Unassembled WGS sequence"/>
</dbReference>
<reference evidence="2" key="1">
    <citation type="journal article" date="2014" name="Int. J. Syst. Evol. Microbiol.">
        <title>Complete genome of a new Firmicutes species belonging to the dominant human colonic microbiota ('Ruminococcus bicirculans') reveals two chromosomes and a selective capacity to utilize plant glucans.</title>
        <authorList>
            <consortium name="NISC Comparative Sequencing Program"/>
            <person name="Wegmann U."/>
            <person name="Louis P."/>
            <person name="Goesmann A."/>
            <person name="Henrissat B."/>
            <person name="Duncan S.H."/>
            <person name="Flint H.J."/>
        </authorList>
    </citation>
    <scope>NUCLEOTIDE SEQUENCE</scope>
    <source>
        <strain evidence="2">KCTC 62575</strain>
    </source>
</reference>
<evidence type="ECO:0000313" key="4">
    <source>
        <dbReference type="Proteomes" id="UP000240957"/>
    </source>
</evidence>
<protein>
    <submittedName>
        <fullName evidence="2 3">Porin</fullName>
    </submittedName>
</protein>
<keyword evidence="5" id="KW-1185">Reference proteome</keyword>
<sequence>MKRVFIACTLATLTMSSFAYDAQIEGGFTYLNHDDDFTKTDHQLDAKATFYFSPVQTKSAPLNEAAFLGNVSNLYGTYRYNFLESENYIDMFGAHNAIAKSERDIHSVVGGLEYFYQQFYVNGEIGYSQLQDQTVAHVNGGKEKYTHDVDVTTYRALVGFMPVSNLLLAAGVDGYTTDEDDQANLALKAKYVTSLGQSGQYLNVEAEGTFGDLDQFTLATDYYFNYAFSLGASYTLQDDNHSNIDFFSVRSQYFINQNLALGGEVCFGDDLQGVHVNATYRF</sequence>
<feature type="chain" id="PRO_5016572045" evidence="1">
    <location>
        <begin position="20"/>
        <end position="282"/>
    </location>
</feature>
<dbReference type="EMBL" id="PYIX02000005">
    <property type="protein sequence ID" value="RFC84560.1"/>
    <property type="molecule type" value="Genomic_DNA"/>
</dbReference>
<dbReference type="Proteomes" id="UP000240957">
    <property type="component" value="Unassembled WGS sequence"/>
</dbReference>
<comment type="caution">
    <text evidence="3">The sequence shown here is derived from an EMBL/GenBank/DDBJ whole genome shotgun (WGS) entry which is preliminary data.</text>
</comment>
<evidence type="ECO:0000313" key="3">
    <source>
        <dbReference type="EMBL" id="RFC84560.1"/>
    </source>
</evidence>
<dbReference type="InterPro" id="IPR031593">
    <property type="entry name" value="Porin_7"/>
</dbReference>
<evidence type="ECO:0000313" key="5">
    <source>
        <dbReference type="Proteomes" id="UP001595455"/>
    </source>
</evidence>
<dbReference type="Pfam" id="PF16956">
    <property type="entry name" value="Porin_7"/>
    <property type="match status" value="1"/>
</dbReference>